<evidence type="ECO:0000313" key="4">
    <source>
        <dbReference type="Proteomes" id="UP000828390"/>
    </source>
</evidence>
<protein>
    <submittedName>
        <fullName evidence="3">Uncharacterized protein</fullName>
    </submittedName>
</protein>
<sequence length="588" mass="66062">MEIYAEHRVLGLAVILMSVVVGVSATADNSKAGVLPIARCRAKCISEYLKGHVSDEACQKIRHCVSCWNLCEQIFSDEEVWRDTCKNLKICTHGCQTACDFRTKFPAQTDTDQWIFPEIPAVTTEASKREAYVAWSQPIKARGLTDHESRDILPLIYVLSSRENEASTTARPWKVNLQTSSTGVVLDLFALPHDPEFWLLAVGVYGTVATVRFNSTISENVPWEKGVIKKSDSLTGSGKGSWTLLKSSTIPVLFNMSIVDGRLHPRISWKHPVVGHPNRKLEYQVHVLQTFWKSDDDMPRHWARFVTAYPHEQPELNLTGIVYNAHYYVQLELVSNRSWMGELNFTTPKCEDVDLVEPEVCESDDVNRPIVVVTQGPIPSPRTTKENIGTGEKEVFDVDNKSDHNFHYGSDVDDSGLDWNLTVTSREFDPASGQVVVTLKWLAIFNHSKVIYNVHWTNRIHTVHVDGGQNVVNTSDTWYQLRLRANSEYDVYVSATYSDRRDPVLSSPVSVSTMATENMPHVSLQHASVADSEKEILNGIILGVTVVSSLMMVGIIVLFVYKKRQSFRDIMLTKTAVAKSNSYKSNVG</sequence>
<keyword evidence="1" id="KW-0812">Transmembrane</keyword>
<evidence type="ECO:0000256" key="1">
    <source>
        <dbReference type="SAM" id="Phobius"/>
    </source>
</evidence>
<feature type="chain" id="PRO_5039533335" evidence="2">
    <location>
        <begin position="26"/>
        <end position="588"/>
    </location>
</feature>
<dbReference type="AlphaFoldDB" id="A0A9D4L3A0"/>
<gene>
    <name evidence="3" type="ORF">DPMN_093419</name>
</gene>
<reference evidence="3" key="1">
    <citation type="journal article" date="2019" name="bioRxiv">
        <title>The Genome of the Zebra Mussel, Dreissena polymorpha: A Resource for Invasive Species Research.</title>
        <authorList>
            <person name="McCartney M.A."/>
            <person name="Auch B."/>
            <person name="Kono T."/>
            <person name="Mallez S."/>
            <person name="Zhang Y."/>
            <person name="Obille A."/>
            <person name="Becker A."/>
            <person name="Abrahante J.E."/>
            <person name="Garbe J."/>
            <person name="Badalamenti J.P."/>
            <person name="Herman A."/>
            <person name="Mangelson H."/>
            <person name="Liachko I."/>
            <person name="Sullivan S."/>
            <person name="Sone E.D."/>
            <person name="Koren S."/>
            <person name="Silverstein K.A.T."/>
            <person name="Beckman K.B."/>
            <person name="Gohl D.M."/>
        </authorList>
    </citation>
    <scope>NUCLEOTIDE SEQUENCE</scope>
    <source>
        <strain evidence="3">Duluth1</strain>
        <tissue evidence="3">Whole animal</tissue>
    </source>
</reference>
<reference evidence="3" key="2">
    <citation type="submission" date="2020-11" db="EMBL/GenBank/DDBJ databases">
        <authorList>
            <person name="McCartney M.A."/>
            <person name="Auch B."/>
            <person name="Kono T."/>
            <person name="Mallez S."/>
            <person name="Becker A."/>
            <person name="Gohl D.M."/>
            <person name="Silverstein K.A.T."/>
            <person name="Koren S."/>
            <person name="Bechman K.B."/>
            <person name="Herman A."/>
            <person name="Abrahante J.E."/>
            <person name="Garbe J."/>
        </authorList>
    </citation>
    <scope>NUCLEOTIDE SEQUENCE</scope>
    <source>
        <strain evidence="3">Duluth1</strain>
        <tissue evidence="3">Whole animal</tissue>
    </source>
</reference>
<evidence type="ECO:0000313" key="3">
    <source>
        <dbReference type="EMBL" id="KAH3850943.1"/>
    </source>
</evidence>
<keyword evidence="1" id="KW-0472">Membrane</keyword>
<name>A0A9D4L3A0_DREPO</name>
<evidence type="ECO:0000256" key="2">
    <source>
        <dbReference type="SAM" id="SignalP"/>
    </source>
</evidence>
<organism evidence="3 4">
    <name type="scientific">Dreissena polymorpha</name>
    <name type="common">Zebra mussel</name>
    <name type="synonym">Mytilus polymorpha</name>
    <dbReference type="NCBI Taxonomy" id="45954"/>
    <lineage>
        <taxon>Eukaryota</taxon>
        <taxon>Metazoa</taxon>
        <taxon>Spiralia</taxon>
        <taxon>Lophotrochozoa</taxon>
        <taxon>Mollusca</taxon>
        <taxon>Bivalvia</taxon>
        <taxon>Autobranchia</taxon>
        <taxon>Heteroconchia</taxon>
        <taxon>Euheterodonta</taxon>
        <taxon>Imparidentia</taxon>
        <taxon>Neoheterodontei</taxon>
        <taxon>Myida</taxon>
        <taxon>Dreissenoidea</taxon>
        <taxon>Dreissenidae</taxon>
        <taxon>Dreissena</taxon>
    </lineage>
</organism>
<keyword evidence="1" id="KW-1133">Transmembrane helix</keyword>
<comment type="caution">
    <text evidence="3">The sequence shown here is derived from an EMBL/GenBank/DDBJ whole genome shotgun (WGS) entry which is preliminary data.</text>
</comment>
<dbReference type="Proteomes" id="UP000828390">
    <property type="component" value="Unassembled WGS sequence"/>
</dbReference>
<feature type="signal peptide" evidence="2">
    <location>
        <begin position="1"/>
        <end position="25"/>
    </location>
</feature>
<feature type="non-terminal residue" evidence="3">
    <location>
        <position position="1"/>
    </location>
</feature>
<feature type="transmembrane region" description="Helical" evidence="1">
    <location>
        <begin position="536"/>
        <end position="561"/>
    </location>
</feature>
<dbReference type="EMBL" id="JAIWYP010000003">
    <property type="protein sequence ID" value="KAH3850943.1"/>
    <property type="molecule type" value="Genomic_DNA"/>
</dbReference>
<proteinExistence type="predicted"/>
<keyword evidence="4" id="KW-1185">Reference proteome</keyword>
<keyword evidence="2" id="KW-0732">Signal</keyword>
<accession>A0A9D4L3A0</accession>